<comment type="catalytic activity">
    <reaction evidence="8">
        <text>Selective cleavage of 103-Arg-|-Ser-104 and 124-Ile-|-Ile-125 bonds in Limulus clotting factor B to form activated factor B. Cleavage of -Pro-Arg-|-Xaa- bonds in synthetic substrates.</text>
        <dbReference type="EC" id="3.4.21.84"/>
    </reaction>
</comment>
<evidence type="ECO:0000313" key="17">
    <source>
        <dbReference type="Proteomes" id="UP001219518"/>
    </source>
</evidence>
<evidence type="ECO:0000313" key="16">
    <source>
        <dbReference type="EMBL" id="KAK3919386.1"/>
    </source>
</evidence>
<dbReference type="Proteomes" id="UP001219518">
    <property type="component" value="Unassembled WGS sequence"/>
</dbReference>
<feature type="chain" id="PRO_5042145367" description="limulus clotting factor C" evidence="13">
    <location>
        <begin position="24"/>
        <end position="904"/>
    </location>
</feature>
<dbReference type="InterPro" id="IPR009003">
    <property type="entry name" value="Peptidase_S1_PA"/>
</dbReference>
<evidence type="ECO:0000259" key="14">
    <source>
        <dbReference type="PROSITE" id="PS01180"/>
    </source>
</evidence>
<name>A0AAE1LGJ0_9NEOP</name>
<keyword evidence="16" id="KW-0812">Transmembrane</keyword>
<dbReference type="InterPro" id="IPR000859">
    <property type="entry name" value="CUB_dom"/>
</dbReference>
<protein>
    <recommendedName>
        <fullName evidence="9">limulus clotting factor C</fullName>
        <ecNumber evidence="9">3.4.21.84</ecNumber>
    </recommendedName>
</protein>
<dbReference type="PANTHER" id="PTHR24252:SF7">
    <property type="entry name" value="HYALIN"/>
    <property type="match status" value="1"/>
</dbReference>
<evidence type="ECO:0000256" key="4">
    <source>
        <dbReference type="ARBA" id="ARBA00022801"/>
    </source>
</evidence>
<feature type="compositionally biased region" description="Pro residues" evidence="12">
    <location>
        <begin position="224"/>
        <end position="261"/>
    </location>
</feature>
<evidence type="ECO:0000256" key="9">
    <source>
        <dbReference type="ARBA" id="ARBA00066707"/>
    </source>
</evidence>
<feature type="compositionally biased region" description="Polar residues" evidence="12">
    <location>
        <begin position="264"/>
        <end position="277"/>
    </location>
</feature>
<dbReference type="PROSITE" id="PS00134">
    <property type="entry name" value="TRYPSIN_HIS"/>
    <property type="match status" value="1"/>
</dbReference>
<feature type="compositionally biased region" description="Low complexity" evidence="12">
    <location>
        <begin position="199"/>
        <end position="208"/>
    </location>
</feature>
<dbReference type="EMBL" id="JAHWGI010000979">
    <property type="protein sequence ID" value="KAK3919386.1"/>
    <property type="molecule type" value="Genomic_DNA"/>
</dbReference>
<evidence type="ECO:0000256" key="6">
    <source>
        <dbReference type="ARBA" id="ARBA00022825"/>
    </source>
</evidence>
<evidence type="ECO:0000256" key="12">
    <source>
        <dbReference type="SAM" id="MobiDB-lite"/>
    </source>
</evidence>
<dbReference type="PROSITE" id="PS50240">
    <property type="entry name" value="TRYPSIN_DOM"/>
    <property type="match status" value="1"/>
</dbReference>
<sequence>MMILVPTFLTLLWCHTCLNVMGALLWSDLLAPCAPPPPASELVSGTTASSRAKRHISGTRLVAGHLNNGHTPQPQPQQQPHLAASVSAPLQRAPGPHHPHRAPVPDANLDAFRTMILEESHGPGPRLGEVVSYYVAEERGPGSTPASDPGASVLLLHQQPAPFATDVHLVSGSTPEGTAAPPVTPKPLLILVPSGPGPGQQAPPWSAAVSPRPPPPWTLADTPRTPPWTPSVSPPWVPPARPTASPSYPPPVSPRPPPLWAPGPSTSASHRQPQWTLPSAPAAPVDLLPSGPGRGAGGPAEFNSVLAAAPAPPAASAPAPARPESIQTLYSWRSNISALLDNILYRPPVVPSATTASTAPAPAPAAASSDVSGAQASAEQPSSLSSRTCVSAADGSAGVCYSAAGCRRRGGRAEDVCQASGPGPWSAAESAVAVCCVFRYSCGDVTTETSATFQSPDYPSKSAGSLACDFDVVVQKDACAVRVEFVSALVARRLGGACDVDQLLVLNSADGPTAPLCGPLSGYATTVAVTPGQQKPLKVAALLQSDGPYYWSVQLTQLSCQRLPQLQAPTSCGRQFPPDGSAGGAPGGVPQGPYSYQQQQGLATPAPMAPLRRLGDLYGTRQPGGVWWDFPEASSTFHQRALRRQLQQLRQLGSGMHLPQLQERIVGGQDASRGEFPWQAALLLDHLFFCGGTLINHEFVLTAAHCLMTRDTPVAGLRVLLGALDLTAAREPGGEERAVRRVLFHSHFQPFLLDHDIALLQLQRPVPLSSVIEPACLPGLQGMTGGPAPGLTAWVTGWGITSFPAGDPSAVLQRLAVETLPVEVCARQLEEPLGAGMVCAAPASVQGTCFGDSGGPLTLEQAGRGYVVGVVSFGVTGCAALPHFPDVYTRVSQYLQWIHVNALP</sequence>
<dbReference type="SUPFAM" id="SSF49854">
    <property type="entry name" value="Spermadhesin, CUB domain"/>
    <property type="match status" value="1"/>
</dbReference>
<dbReference type="InterPro" id="IPR043504">
    <property type="entry name" value="Peptidase_S1_PA_chymotrypsin"/>
</dbReference>
<evidence type="ECO:0000256" key="1">
    <source>
        <dbReference type="ARBA" id="ARBA00022659"/>
    </source>
</evidence>
<feature type="region of interest" description="Disordered" evidence="12">
    <location>
        <begin position="169"/>
        <end position="301"/>
    </location>
</feature>
<dbReference type="PROSITE" id="PS00135">
    <property type="entry name" value="TRYPSIN_SER"/>
    <property type="match status" value="1"/>
</dbReference>
<dbReference type="InterPro" id="IPR001254">
    <property type="entry name" value="Trypsin_dom"/>
</dbReference>
<dbReference type="CDD" id="cd00190">
    <property type="entry name" value="Tryp_SPc"/>
    <property type="match status" value="1"/>
</dbReference>
<dbReference type="Gene3D" id="2.40.10.10">
    <property type="entry name" value="Trypsin-like serine proteases"/>
    <property type="match status" value="1"/>
</dbReference>
<keyword evidence="16" id="KW-0472">Membrane</keyword>
<evidence type="ECO:0000256" key="5">
    <source>
        <dbReference type="ARBA" id="ARBA00022820"/>
    </source>
</evidence>
<dbReference type="GO" id="GO:0042381">
    <property type="term" value="P:hemolymph coagulation"/>
    <property type="evidence" value="ECO:0007669"/>
    <property type="project" value="UniProtKB-KW"/>
</dbReference>
<dbReference type="EC" id="3.4.21.84" evidence="9"/>
<keyword evidence="3 13" id="KW-0732">Signal</keyword>
<feature type="compositionally biased region" description="Gly residues" evidence="12">
    <location>
        <begin position="581"/>
        <end position="590"/>
    </location>
</feature>
<dbReference type="InterPro" id="IPR018114">
    <property type="entry name" value="TRYPSIN_HIS"/>
</dbReference>
<dbReference type="GO" id="GO:0006508">
    <property type="term" value="P:proteolysis"/>
    <property type="evidence" value="ECO:0007669"/>
    <property type="project" value="UniProtKB-KW"/>
</dbReference>
<dbReference type="PROSITE" id="PS01180">
    <property type="entry name" value="CUB"/>
    <property type="match status" value="1"/>
</dbReference>
<reference evidence="16" key="1">
    <citation type="submission" date="2021-07" db="EMBL/GenBank/DDBJ databases">
        <authorList>
            <person name="Catto M.A."/>
            <person name="Jacobson A."/>
            <person name="Kennedy G."/>
            <person name="Labadie P."/>
            <person name="Hunt B.G."/>
            <person name="Srinivasan R."/>
        </authorList>
    </citation>
    <scope>NUCLEOTIDE SEQUENCE</scope>
    <source>
        <strain evidence="16">PL_HMW_Pooled</strain>
        <tissue evidence="16">Head</tissue>
    </source>
</reference>
<accession>A0AAE1LGJ0</accession>
<evidence type="ECO:0000256" key="13">
    <source>
        <dbReference type="SAM" id="SignalP"/>
    </source>
</evidence>
<dbReference type="SUPFAM" id="SSF50494">
    <property type="entry name" value="Trypsin-like serine proteases"/>
    <property type="match status" value="1"/>
</dbReference>
<evidence type="ECO:0000259" key="15">
    <source>
        <dbReference type="PROSITE" id="PS50240"/>
    </source>
</evidence>
<dbReference type="SMART" id="SM00020">
    <property type="entry name" value="Tryp_SPc"/>
    <property type="match status" value="1"/>
</dbReference>
<dbReference type="PANTHER" id="PTHR24252">
    <property type="entry name" value="ACROSIN-RELATED"/>
    <property type="match status" value="1"/>
</dbReference>
<keyword evidence="1" id="KW-0768">Sushi</keyword>
<evidence type="ECO:0000256" key="11">
    <source>
        <dbReference type="RuleBase" id="RU363034"/>
    </source>
</evidence>
<feature type="region of interest" description="Disordered" evidence="12">
    <location>
        <begin position="573"/>
        <end position="602"/>
    </location>
</feature>
<comment type="caution">
    <text evidence="16">The sequence shown here is derived from an EMBL/GenBank/DDBJ whole genome shotgun (WGS) entry which is preliminary data.</text>
</comment>
<dbReference type="FunFam" id="2.40.10.10:FF:000120">
    <property type="entry name" value="Putative serine protease"/>
    <property type="match status" value="1"/>
</dbReference>
<feature type="compositionally biased region" description="Low complexity" evidence="12">
    <location>
        <begin position="591"/>
        <end position="601"/>
    </location>
</feature>
<dbReference type="Pfam" id="PF00431">
    <property type="entry name" value="CUB"/>
    <property type="match status" value="1"/>
</dbReference>
<dbReference type="InterPro" id="IPR033116">
    <property type="entry name" value="TRYPSIN_SER"/>
</dbReference>
<keyword evidence="5" id="KW-0353">Hemolymph clotting</keyword>
<organism evidence="16 17">
    <name type="scientific">Frankliniella fusca</name>
    <dbReference type="NCBI Taxonomy" id="407009"/>
    <lineage>
        <taxon>Eukaryota</taxon>
        <taxon>Metazoa</taxon>
        <taxon>Ecdysozoa</taxon>
        <taxon>Arthropoda</taxon>
        <taxon>Hexapoda</taxon>
        <taxon>Insecta</taxon>
        <taxon>Pterygota</taxon>
        <taxon>Neoptera</taxon>
        <taxon>Paraneoptera</taxon>
        <taxon>Thysanoptera</taxon>
        <taxon>Terebrantia</taxon>
        <taxon>Thripoidea</taxon>
        <taxon>Thripidae</taxon>
        <taxon>Frankliniella</taxon>
    </lineage>
</organism>
<dbReference type="PRINTS" id="PR00722">
    <property type="entry name" value="CHYMOTRYPSIN"/>
</dbReference>
<feature type="domain" description="Peptidase S1" evidence="15">
    <location>
        <begin position="665"/>
        <end position="903"/>
    </location>
</feature>
<dbReference type="InterPro" id="IPR035914">
    <property type="entry name" value="Sperma_CUB_dom_sf"/>
</dbReference>
<feature type="compositionally biased region" description="Low complexity" evidence="12">
    <location>
        <begin position="353"/>
        <end position="372"/>
    </location>
</feature>
<evidence type="ECO:0000256" key="3">
    <source>
        <dbReference type="ARBA" id="ARBA00022729"/>
    </source>
</evidence>
<evidence type="ECO:0000256" key="10">
    <source>
        <dbReference type="PROSITE-ProRule" id="PRU00059"/>
    </source>
</evidence>
<dbReference type="GO" id="GO:0004252">
    <property type="term" value="F:serine-type endopeptidase activity"/>
    <property type="evidence" value="ECO:0007669"/>
    <property type="project" value="InterPro"/>
</dbReference>
<evidence type="ECO:0000256" key="8">
    <source>
        <dbReference type="ARBA" id="ARBA00052079"/>
    </source>
</evidence>
<feature type="region of interest" description="Disordered" evidence="12">
    <location>
        <begin position="353"/>
        <end position="379"/>
    </location>
</feature>
<reference evidence="16" key="2">
    <citation type="journal article" date="2023" name="BMC Genomics">
        <title>Pest status, molecular evolution, and epigenetic factors derived from the genome assembly of Frankliniella fusca, a thysanopteran phytovirus vector.</title>
        <authorList>
            <person name="Catto M.A."/>
            <person name="Labadie P.E."/>
            <person name="Jacobson A.L."/>
            <person name="Kennedy G.G."/>
            <person name="Srinivasan R."/>
            <person name="Hunt B.G."/>
        </authorList>
    </citation>
    <scope>NUCLEOTIDE SEQUENCE</scope>
    <source>
        <strain evidence="16">PL_HMW_Pooled</strain>
    </source>
</reference>
<dbReference type="Pfam" id="PF00089">
    <property type="entry name" value="Trypsin"/>
    <property type="match status" value="1"/>
</dbReference>
<keyword evidence="6 11" id="KW-0720">Serine protease</keyword>
<keyword evidence="2 11" id="KW-0645">Protease</keyword>
<dbReference type="InterPro" id="IPR001314">
    <property type="entry name" value="Peptidase_S1A"/>
</dbReference>
<comment type="caution">
    <text evidence="10">Lacks conserved residue(s) required for the propagation of feature annotation.</text>
</comment>
<feature type="domain" description="CUB" evidence="14">
    <location>
        <begin position="442"/>
        <end position="518"/>
    </location>
</feature>
<evidence type="ECO:0000256" key="7">
    <source>
        <dbReference type="ARBA" id="ARBA00023157"/>
    </source>
</evidence>
<feature type="region of interest" description="Disordered" evidence="12">
    <location>
        <begin position="63"/>
        <end position="102"/>
    </location>
</feature>
<proteinExistence type="predicted"/>
<keyword evidence="17" id="KW-1185">Reference proteome</keyword>
<dbReference type="AlphaFoldDB" id="A0AAE1LGJ0"/>
<evidence type="ECO:0000256" key="2">
    <source>
        <dbReference type="ARBA" id="ARBA00022670"/>
    </source>
</evidence>
<gene>
    <name evidence="16" type="ORF">KUF71_008513</name>
</gene>
<keyword evidence="7" id="KW-1015">Disulfide bond</keyword>
<keyword evidence="4 11" id="KW-0378">Hydrolase</keyword>
<feature type="signal peptide" evidence="13">
    <location>
        <begin position="1"/>
        <end position="23"/>
    </location>
</feature>